<evidence type="ECO:0000313" key="3">
    <source>
        <dbReference type="WBParaSite" id="ACRNAN_scaffold10372.g11301.t1"/>
    </source>
</evidence>
<keyword evidence="2" id="KW-1185">Reference proteome</keyword>
<name>A0A914CGL3_9BILA</name>
<dbReference type="AlphaFoldDB" id="A0A914CGL3"/>
<proteinExistence type="predicted"/>
<reference evidence="3" key="1">
    <citation type="submission" date="2022-11" db="UniProtKB">
        <authorList>
            <consortium name="WormBaseParasite"/>
        </authorList>
    </citation>
    <scope>IDENTIFICATION</scope>
</reference>
<feature type="transmembrane region" description="Helical" evidence="1">
    <location>
        <begin position="103"/>
        <end position="124"/>
    </location>
</feature>
<organism evidence="2 3">
    <name type="scientific">Acrobeloides nanus</name>
    <dbReference type="NCBI Taxonomy" id="290746"/>
    <lineage>
        <taxon>Eukaryota</taxon>
        <taxon>Metazoa</taxon>
        <taxon>Ecdysozoa</taxon>
        <taxon>Nematoda</taxon>
        <taxon>Chromadorea</taxon>
        <taxon>Rhabditida</taxon>
        <taxon>Tylenchina</taxon>
        <taxon>Cephalobomorpha</taxon>
        <taxon>Cephaloboidea</taxon>
        <taxon>Cephalobidae</taxon>
        <taxon>Acrobeloides</taxon>
    </lineage>
</organism>
<feature type="transmembrane region" description="Helical" evidence="1">
    <location>
        <begin position="68"/>
        <end position="91"/>
    </location>
</feature>
<sequence length="201" mass="23466">MSDITKFSNAIITTTTMAAYDDEMGYYDDRAKIIYGSILTGISFTALLLTMIVIMAIYKTGILQANSLFVLSTWSLITSAITLTILSLFIGPQLFLRDLSWQYMILRHILFIVVVIFILIRIYYLNTLLIYWANSYAQIAFSFEFIQDKIGKPVEWVILKKYRKSRWEEDIYLKEWIAINVNNGQAYQEIKSWQNNQSIIF</sequence>
<keyword evidence="1" id="KW-1133">Transmembrane helix</keyword>
<accession>A0A914CGL3</accession>
<evidence type="ECO:0000256" key="1">
    <source>
        <dbReference type="SAM" id="Phobius"/>
    </source>
</evidence>
<evidence type="ECO:0000313" key="2">
    <source>
        <dbReference type="Proteomes" id="UP000887540"/>
    </source>
</evidence>
<dbReference type="Proteomes" id="UP000887540">
    <property type="component" value="Unplaced"/>
</dbReference>
<keyword evidence="1" id="KW-0472">Membrane</keyword>
<protein>
    <submittedName>
        <fullName evidence="3">Uncharacterized protein</fullName>
    </submittedName>
</protein>
<keyword evidence="1" id="KW-0812">Transmembrane</keyword>
<feature type="transmembrane region" description="Helical" evidence="1">
    <location>
        <begin position="33"/>
        <end position="56"/>
    </location>
</feature>
<dbReference type="WBParaSite" id="ACRNAN_scaffold10372.g11301.t1">
    <property type="protein sequence ID" value="ACRNAN_scaffold10372.g11301.t1"/>
    <property type="gene ID" value="ACRNAN_scaffold10372.g11301"/>
</dbReference>